<evidence type="ECO:0000259" key="6">
    <source>
        <dbReference type="SMART" id="SM00752"/>
    </source>
</evidence>
<dbReference type="InterPro" id="IPR011020">
    <property type="entry name" value="HTTM-like"/>
</dbReference>
<evidence type="ECO:0000313" key="8">
    <source>
        <dbReference type="Proteomes" id="UP000199400"/>
    </source>
</evidence>
<evidence type="ECO:0000256" key="4">
    <source>
        <dbReference type="ARBA" id="ARBA00023136"/>
    </source>
</evidence>
<reference evidence="8" key="1">
    <citation type="submission" date="2016-10" db="EMBL/GenBank/DDBJ databases">
        <authorList>
            <person name="Varghese N."/>
            <person name="Submissions S."/>
        </authorList>
    </citation>
    <scope>NUCLEOTIDE SEQUENCE [LARGE SCALE GENOMIC DNA]</scope>
    <source>
        <strain evidence="8">ATCC 25963</strain>
    </source>
</reference>
<gene>
    <name evidence="7" type="ORF">SAMN02745121_00358</name>
</gene>
<feature type="transmembrane region" description="Helical" evidence="5">
    <location>
        <begin position="108"/>
        <end position="136"/>
    </location>
</feature>
<accession>A0A1I1SY01</accession>
<feature type="transmembrane region" description="Helical" evidence="5">
    <location>
        <begin position="207"/>
        <end position="228"/>
    </location>
</feature>
<dbReference type="Proteomes" id="UP000199400">
    <property type="component" value="Unassembled WGS sequence"/>
</dbReference>
<evidence type="ECO:0000256" key="1">
    <source>
        <dbReference type="ARBA" id="ARBA00004127"/>
    </source>
</evidence>
<keyword evidence="2 5" id="KW-0812">Transmembrane</keyword>
<comment type="subcellular location">
    <subcellularLocation>
        <location evidence="1">Endomembrane system</location>
        <topology evidence="1">Multi-pass membrane protein</topology>
    </subcellularLocation>
</comment>
<dbReference type="EMBL" id="FOMX01000002">
    <property type="protein sequence ID" value="SFD51286.1"/>
    <property type="molecule type" value="Genomic_DNA"/>
</dbReference>
<evidence type="ECO:0000256" key="3">
    <source>
        <dbReference type="ARBA" id="ARBA00022989"/>
    </source>
</evidence>
<feature type="transmembrane region" description="Helical" evidence="5">
    <location>
        <begin position="75"/>
        <end position="96"/>
    </location>
</feature>
<proteinExistence type="predicted"/>
<sequence length="282" mass="31766">MNLLARARAGWERFWYEPVDPVRLDAFRQAFTYTLVFYTFAWAMHAGEWLTAAGYHPSPAVDAYYAPHVPLLTRAALWPFFAVYFGAMLGVIFGWARRAAVWVVLAGLLYVSLADPISAFTINRLYVFGFLVLAFAPGPSGQGPDARIPAWPIRVLQLSLLIHYVASGLCKSLRGDWLAYDDVLWVQVQGVYCTDAAAWLLRVLPAGVWTLLQHAALGFELFAPLVLVPRRLRPLGFLLGVGLHVVVAVTMYQLIYFSLQMISLYVVFVDPTRLRRWLARLS</sequence>
<evidence type="ECO:0000256" key="5">
    <source>
        <dbReference type="SAM" id="Phobius"/>
    </source>
</evidence>
<dbReference type="SMART" id="SM00752">
    <property type="entry name" value="HTTM"/>
    <property type="match status" value="1"/>
</dbReference>
<feature type="transmembrane region" description="Helical" evidence="5">
    <location>
        <begin position="235"/>
        <end position="268"/>
    </location>
</feature>
<dbReference type="InterPro" id="IPR053934">
    <property type="entry name" value="HTTM_dom"/>
</dbReference>
<organism evidence="7 8">
    <name type="scientific">Nannocystis exedens</name>
    <dbReference type="NCBI Taxonomy" id="54"/>
    <lineage>
        <taxon>Bacteria</taxon>
        <taxon>Pseudomonadati</taxon>
        <taxon>Myxococcota</taxon>
        <taxon>Polyangia</taxon>
        <taxon>Nannocystales</taxon>
        <taxon>Nannocystaceae</taxon>
        <taxon>Nannocystis</taxon>
    </lineage>
</organism>
<name>A0A1I1SY01_9BACT</name>
<keyword evidence="4 5" id="KW-0472">Membrane</keyword>
<protein>
    <submittedName>
        <fullName evidence="7">Vitamin K-dependent gamma-carboxylase</fullName>
    </submittedName>
</protein>
<dbReference type="AlphaFoldDB" id="A0A1I1SY01"/>
<dbReference type="RefSeq" id="WP_096334391.1">
    <property type="nucleotide sequence ID" value="NZ_FOMX01000002.1"/>
</dbReference>
<dbReference type="GO" id="GO:0012505">
    <property type="term" value="C:endomembrane system"/>
    <property type="evidence" value="ECO:0007669"/>
    <property type="project" value="UniProtKB-SubCell"/>
</dbReference>
<feature type="transmembrane region" description="Helical" evidence="5">
    <location>
        <begin position="30"/>
        <end position="55"/>
    </location>
</feature>
<feature type="domain" description="HTTM-like" evidence="6">
    <location>
        <begin position="16"/>
        <end position="273"/>
    </location>
</feature>
<dbReference type="Pfam" id="PF05090">
    <property type="entry name" value="HTTM"/>
    <property type="match status" value="1"/>
</dbReference>
<dbReference type="STRING" id="54.SAMN02745121_00358"/>
<evidence type="ECO:0000313" key="7">
    <source>
        <dbReference type="EMBL" id="SFD51286.1"/>
    </source>
</evidence>
<keyword evidence="8" id="KW-1185">Reference proteome</keyword>
<keyword evidence="3 5" id="KW-1133">Transmembrane helix</keyword>
<evidence type="ECO:0000256" key="2">
    <source>
        <dbReference type="ARBA" id="ARBA00022692"/>
    </source>
</evidence>